<gene>
    <name evidence="1" type="ORF">F2S36_13515</name>
</gene>
<evidence type="ECO:0000313" key="2">
    <source>
        <dbReference type="Proteomes" id="UP000323119"/>
    </source>
</evidence>
<sequence length="195" mass="22339">MAGGSSTPNSRLKTVDRYRKAVKLYRSPRLSCSEISRTCGVSLSGVKGHIREYDRHLILAQYNSPCDKEAIEAYDSMDYIEYNISQIARCFGLDDTNLSKQLRTHYPRVIKRHEKVRKRLGLSDNLPHGTRQFCKKRYAGAERLLRGDRYITFSEAARSSDISDWSSICCFTTKSLWASVLRFGKRRSNNSAKAK</sequence>
<organism evidence="1 2">
    <name type="scientific">Alistipes onderdonkii</name>
    <dbReference type="NCBI Taxonomy" id="328813"/>
    <lineage>
        <taxon>Bacteria</taxon>
        <taxon>Pseudomonadati</taxon>
        <taxon>Bacteroidota</taxon>
        <taxon>Bacteroidia</taxon>
        <taxon>Bacteroidales</taxon>
        <taxon>Rikenellaceae</taxon>
        <taxon>Alistipes</taxon>
    </lineage>
</organism>
<comment type="caution">
    <text evidence="1">The sequence shown here is derived from an EMBL/GenBank/DDBJ whole genome shotgun (WGS) entry which is preliminary data.</text>
</comment>
<reference evidence="1 2" key="1">
    <citation type="journal article" date="2019" name="Nat. Med.">
        <title>A library of human gut bacterial isolates paired with longitudinal multiomics data enables mechanistic microbiome research.</title>
        <authorList>
            <person name="Poyet M."/>
            <person name="Groussin M."/>
            <person name="Gibbons S.M."/>
            <person name="Avila-Pacheco J."/>
            <person name="Jiang X."/>
            <person name="Kearney S.M."/>
            <person name="Perrotta A.R."/>
            <person name="Berdy B."/>
            <person name="Zhao S."/>
            <person name="Lieberman T.D."/>
            <person name="Swanson P.K."/>
            <person name="Smith M."/>
            <person name="Roesemann S."/>
            <person name="Alexander J.E."/>
            <person name="Rich S.A."/>
            <person name="Livny J."/>
            <person name="Vlamakis H."/>
            <person name="Clish C."/>
            <person name="Bullock K."/>
            <person name="Deik A."/>
            <person name="Scott J."/>
            <person name="Pierce K.A."/>
            <person name="Xavier R.J."/>
            <person name="Alm E.J."/>
        </authorList>
    </citation>
    <scope>NUCLEOTIDE SEQUENCE [LARGE SCALE GENOMIC DNA]</scope>
    <source>
        <strain evidence="1 2">BIOML-A204</strain>
    </source>
</reference>
<dbReference type="RefSeq" id="WP_147637545.1">
    <property type="nucleotide sequence ID" value="NZ_JADMQE010000003.1"/>
</dbReference>
<dbReference type="EMBL" id="VVUY01000015">
    <property type="protein sequence ID" value="KAA2558138.1"/>
    <property type="molecule type" value="Genomic_DNA"/>
</dbReference>
<dbReference type="AlphaFoldDB" id="A0A9P3ZI19"/>
<protein>
    <submittedName>
        <fullName evidence="1">Uncharacterized protein</fullName>
    </submittedName>
</protein>
<evidence type="ECO:0000313" key="1">
    <source>
        <dbReference type="EMBL" id="KAA2558138.1"/>
    </source>
</evidence>
<proteinExistence type="predicted"/>
<dbReference type="Proteomes" id="UP000323119">
    <property type="component" value="Unassembled WGS sequence"/>
</dbReference>
<accession>A0A9P3ZI19</accession>
<name>A0A9P3ZI19_9BACT</name>